<feature type="transmembrane region" description="Helical" evidence="1">
    <location>
        <begin position="112"/>
        <end position="142"/>
    </location>
</feature>
<name>A0A5C0B1Q7_9BURK</name>
<dbReference type="RefSeq" id="WP_148817983.1">
    <property type="nucleotide sequence ID" value="NZ_CP043046.1"/>
</dbReference>
<reference evidence="2 3" key="1">
    <citation type="submission" date="2019-08" db="EMBL/GenBank/DDBJ databases">
        <title>Amphibian skin-associated Pigmentiphaga: genome sequence and occurrence across geography and hosts.</title>
        <authorList>
            <person name="Bletz M.C."/>
            <person name="Bunk B."/>
            <person name="Sproeer C."/>
            <person name="Biwer P."/>
            <person name="Reiter S."/>
            <person name="Rabemananjara F.C.E."/>
            <person name="Schulz S."/>
            <person name="Overmann J."/>
            <person name="Vences M."/>
        </authorList>
    </citation>
    <scope>NUCLEOTIDE SEQUENCE [LARGE SCALE GENOMIC DNA]</scope>
    <source>
        <strain evidence="2 3">Mada1488</strain>
    </source>
</reference>
<keyword evidence="1" id="KW-0472">Membrane</keyword>
<evidence type="ECO:0000256" key="1">
    <source>
        <dbReference type="SAM" id="Phobius"/>
    </source>
</evidence>
<sequence length="152" mass="15858">MTVSRHHPALIWAGTLALAFLIAYAANPVVSTLLLAADRWGGMPPSGMKFISVVQVVVFALSLFWLLRMARLQQRIGNGLKTAGILFLLSLPAMIVIAIVENTQATSGDHGSAAAAFFMVLIFGGAYGVIGAALLIGGIVIARRDKAQAAGA</sequence>
<gene>
    <name evidence="2" type="ORF">FXN63_23740</name>
</gene>
<protein>
    <submittedName>
        <fullName evidence="2">Uncharacterized protein</fullName>
    </submittedName>
</protein>
<dbReference type="AlphaFoldDB" id="A0A5C0B1Q7"/>
<dbReference type="Proteomes" id="UP000325161">
    <property type="component" value="Chromosome"/>
</dbReference>
<organism evidence="2 3">
    <name type="scientific">Pigmentiphaga aceris</name>
    <dbReference type="NCBI Taxonomy" id="1940612"/>
    <lineage>
        <taxon>Bacteria</taxon>
        <taxon>Pseudomonadati</taxon>
        <taxon>Pseudomonadota</taxon>
        <taxon>Betaproteobacteria</taxon>
        <taxon>Burkholderiales</taxon>
        <taxon>Alcaligenaceae</taxon>
        <taxon>Pigmentiphaga</taxon>
    </lineage>
</organism>
<evidence type="ECO:0000313" key="3">
    <source>
        <dbReference type="Proteomes" id="UP000325161"/>
    </source>
</evidence>
<feature type="transmembrane region" description="Helical" evidence="1">
    <location>
        <begin position="79"/>
        <end position="100"/>
    </location>
</feature>
<keyword evidence="1" id="KW-1133">Transmembrane helix</keyword>
<keyword evidence="1" id="KW-0812">Transmembrane</keyword>
<evidence type="ECO:0000313" key="2">
    <source>
        <dbReference type="EMBL" id="QEI08512.1"/>
    </source>
</evidence>
<keyword evidence="3" id="KW-1185">Reference proteome</keyword>
<accession>A0A5C0B1Q7</accession>
<dbReference type="KEGG" id="pacr:FXN63_23740"/>
<feature type="transmembrane region" description="Helical" evidence="1">
    <location>
        <begin position="49"/>
        <end position="67"/>
    </location>
</feature>
<proteinExistence type="predicted"/>
<dbReference type="EMBL" id="CP043046">
    <property type="protein sequence ID" value="QEI08512.1"/>
    <property type="molecule type" value="Genomic_DNA"/>
</dbReference>